<dbReference type="EMBL" id="JAUPFM010000003">
    <property type="protein sequence ID" value="KAK2855853.1"/>
    <property type="molecule type" value="Genomic_DNA"/>
</dbReference>
<evidence type="ECO:0000256" key="1">
    <source>
        <dbReference type="SAM" id="MobiDB-lite"/>
    </source>
</evidence>
<comment type="caution">
    <text evidence="2">The sequence shown here is derived from an EMBL/GenBank/DDBJ whole genome shotgun (WGS) entry which is preliminary data.</text>
</comment>
<evidence type="ECO:0000313" key="3">
    <source>
        <dbReference type="Proteomes" id="UP001187415"/>
    </source>
</evidence>
<feature type="compositionally biased region" description="Basic and acidic residues" evidence="1">
    <location>
        <begin position="90"/>
        <end position="101"/>
    </location>
</feature>
<protein>
    <submittedName>
        <fullName evidence="2">Uncharacterized protein</fullName>
    </submittedName>
</protein>
<feature type="region of interest" description="Disordered" evidence="1">
    <location>
        <begin position="65"/>
        <end position="110"/>
    </location>
</feature>
<accession>A0AA88NB37</accession>
<name>A0AA88NB37_CHASR</name>
<gene>
    <name evidence="2" type="ORF">Q5P01_004588</name>
</gene>
<proteinExistence type="predicted"/>
<reference evidence="2" key="1">
    <citation type="submission" date="2023-07" db="EMBL/GenBank/DDBJ databases">
        <title>Chromosome-level Genome Assembly of Striped Snakehead (Channa striata).</title>
        <authorList>
            <person name="Liu H."/>
        </authorList>
    </citation>
    <scope>NUCLEOTIDE SEQUENCE</scope>
    <source>
        <strain evidence="2">Gz</strain>
        <tissue evidence="2">Muscle</tissue>
    </source>
</reference>
<dbReference type="AlphaFoldDB" id="A0AA88NB37"/>
<evidence type="ECO:0000313" key="2">
    <source>
        <dbReference type="EMBL" id="KAK2855853.1"/>
    </source>
</evidence>
<organism evidence="2 3">
    <name type="scientific">Channa striata</name>
    <name type="common">Snakehead murrel</name>
    <name type="synonym">Ophicephalus striatus</name>
    <dbReference type="NCBI Taxonomy" id="64152"/>
    <lineage>
        <taxon>Eukaryota</taxon>
        <taxon>Metazoa</taxon>
        <taxon>Chordata</taxon>
        <taxon>Craniata</taxon>
        <taxon>Vertebrata</taxon>
        <taxon>Euteleostomi</taxon>
        <taxon>Actinopterygii</taxon>
        <taxon>Neopterygii</taxon>
        <taxon>Teleostei</taxon>
        <taxon>Neoteleostei</taxon>
        <taxon>Acanthomorphata</taxon>
        <taxon>Anabantaria</taxon>
        <taxon>Anabantiformes</taxon>
        <taxon>Channoidei</taxon>
        <taxon>Channidae</taxon>
        <taxon>Channa</taxon>
    </lineage>
</organism>
<keyword evidence="3" id="KW-1185">Reference proteome</keyword>
<sequence>MWTLLEVIPSSVVMLEQRLAFWFIHTLFNNLSSSVVTLDLELPVASWTILPFALCDLCWTKTSRTSPKVELTTSPSRKANPDRSGISLRWTEDFELHRGADPETQLPTTE</sequence>
<feature type="compositionally biased region" description="Polar residues" evidence="1">
    <location>
        <begin position="65"/>
        <end position="77"/>
    </location>
</feature>
<dbReference type="Proteomes" id="UP001187415">
    <property type="component" value="Unassembled WGS sequence"/>
</dbReference>